<dbReference type="Pfam" id="PF13545">
    <property type="entry name" value="HTH_Crp_2"/>
    <property type="match status" value="1"/>
</dbReference>
<reference evidence="7 8" key="1">
    <citation type="submission" date="2024-09" db="EMBL/GenBank/DDBJ databases">
        <authorList>
            <person name="Sun Q."/>
            <person name="Mori K."/>
        </authorList>
    </citation>
    <scope>NUCLEOTIDE SEQUENCE [LARGE SCALE GENOMIC DNA]</scope>
    <source>
        <strain evidence="7 8">CCM 7759</strain>
    </source>
</reference>
<sequence length="222" mass="25077">MSPADINRVIRLFPFLSSLAPSDWREASLQRVHPGEKTKTRGDELNHAILVVAGSVRVFRISEATGREITLYRVRSGEVCILMMASILGQTVYGASAEVETECELLIVPRDTFENWAHRHEHISRYLFSQVTRRMAQMSQLIDQVTFMPIGYRLAEFLLLKGEADGSLAMTHDRLAVELGTSREVVSRGLKEMERAGLLKLGRGKIEHIDLGALDRIRRGYQ</sequence>
<dbReference type="EMBL" id="JBHLWN010000025">
    <property type="protein sequence ID" value="MFC0212055.1"/>
    <property type="molecule type" value="Genomic_DNA"/>
</dbReference>
<dbReference type="SMART" id="SM00419">
    <property type="entry name" value="HTH_CRP"/>
    <property type="match status" value="1"/>
</dbReference>
<dbReference type="PANTHER" id="PTHR24567:SF74">
    <property type="entry name" value="HTH-TYPE TRANSCRIPTIONAL REGULATOR ARCR"/>
    <property type="match status" value="1"/>
</dbReference>
<evidence type="ECO:0000259" key="6">
    <source>
        <dbReference type="PROSITE" id="PS51063"/>
    </source>
</evidence>
<dbReference type="Proteomes" id="UP001589776">
    <property type="component" value="Unassembled WGS sequence"/>
</dbReference>
<evidence type="ECO:0000256" key="1">
    <source>
        <dbReference type="ARBA" id="ARBA00023015"/>
    </source>
</evidence>
<keyword evidence="3" id="KW-0010">Activator</keyword>
<evidence type="ECO:0000259" key="5">
    <source>
        <dbReference type="PROSITE" id="PS50042"/>
    </source>
</evidence>
<dbReference type="PROSITE" id="PS51063">
    <property type="entry name" value="HTH_CRP_2"/>
    <property type="match status" value="1"/>
</dbReference>
<dbReference type="Gene3D" id="2.60.120.10">
    <property type="entry name" value="Jelly Rolls"/>
    <property type="match status" value="1"/>
</dbReference>
<dbReference type="PANTHER" id="PTHR24567">
    <property type="entry name" value="CRP FAMILY TRANSCRIPTIONAL REGULATORY PROTEIN"/>
    <property type="match status" value="1"/>
</dbReference>
<comment type="caution">
    <text evidence="7">The sequence shown here is derived from an EMBL/GenBank/DDBJ whole genome shotgun (WGS) entry which is preliminary data.</text>
</comment>
<dbReference type="InterPro" id="IPR036390">
    <property type="entry name" value="WH_DNA-bd_sf"/>
</dbReference>
<protein>
    <submittedName>
        <fullName evidence="7">Crp/Fnr family transcriptional regulator</fullName>
    </submittedName>
</protein>
<organism evidence="7 8">
    <name type="scientific">Paenibacillus chartarius</name>
    <dbReference type="NCBI Taxonomy" id="747481"/>
    <lineage>
        <taxon>Bacteria</taxon>
        <taxon>Bacillati</taxon>
        <taxon>Bacillota</taxon>
        <taxon>Bacilli</taxon>
        <taxon>Bacillales</taxon>
        <taxon>Paenibacillaceae</taxon>
        <taxon>Paenibacillus</taxon>
    </lineage>
</organism>
<evidence type="ECO:0000256" key="2">
    <source>
        <dbReference type="ARBA" id="ARBA00023125"/>
    </source>
</evidence>
<dbReference type="InterPro" id="IPR014710">
    <property type="entry name" value="RmlC-like_jellyroll"/>
</dbReference>
<dbReference type="Pfam" id="PF00027">
    <property type="entry name" value="cNMP_binding"/>
    <property type="match status" value="1"/>
</dbReference>
<name>A0ABV6DHD9_9BACL</name>
<keyword evidence="2" id="KW-0238">DNA-binding</keyword>
<dbReference type="InterPro" id="IPR000595">
    <property type="entry name" value="cNMP-bd_dom"/>
</dbReference>
<evidence type="ECO:0000313" key="8">
    <source>
        <dbReference type="Proteomes" id="UP001589776"/>
    </source>
</evidence>
<dbReference type="CDD" id="cd00038">
    <property type="entry name" value="CAP_ED"/>
    <property type="match status" value="1"/>
</dbReference>
<feature type="domain" description="HTH crp-type" evidence="6">
    <location>
        <begin position="148"/>
        <end position="212"/>
    </location>
</feature>
<dbReference type="InterPro" id="IPR050397">
    <property type="entry name" value="Env_Response_Regulators"/>
</dbReference>
<keyword evidence="8" id="KW-1185">Reference proteome</keyword>
<dbReference type="SUPFAM" id="SSF46785">
    <property type="entry name" value="Winged helix' DNA-binding domain"/>
    <property type="match status" value="1"/>
</dbReference>
<accession>A0ABV6DHD9</accession>
<dbReference type="InterPro" id="IPR036388">
    <property type="entry name" value="WH-like_DNA-bd_sf"/>
</dbReference>
<gene>
    <name evidence="7" type="ORF">ACFFK0_06240</name>
</gene>
<dbReference type="SUPFAM" id="SSF51206">
    <property type="entry name" value="cAMP-binding domain-like"/>
    <property type="match status" value="1"/>
</dbReference>
<dbReference type="Gene3D" id="1.10.10.10">
    <property type="entry name" value="Winged helix-like DNA-binding domain superfamily/Winged helix DNA-binding domain"/>
    <property type="match status" value="1"/>
</dbReference>
<keyword evidence="1" id="KW-0805">Transcription regulation</keyword>
<dbReference type="RefSeq" id="WP_377469122.1">
    <property type="nucleotide sequence ID" value="NZ_JBHLWN010000025.1"/>
</dbReference>
<keyword evidence="4" id="KW-0804">Transcription</keyword>
<dbReference type="PROSITE" id="PS50042">
    <property type="entry name" value="CNMP_BINDING_3"/>
    <property type="match status" value="1"/>
</dbReference>
<evidence type="ECO:0000313" key="7">
    <source>
        <dbReference type="EMBL" id="MFC0212055.1"/>
    </source>
</evidence>
<feature type="domain" description="Cyclic nucleotide-binding" evidence="5">
    <location>
        <begin position="34"/>
        <end position="134"/>
    </location>
</feature>
<evidence type="ECO:0000256" key="3">
    <source>
        <dbReference type="ARBA" id="ARBA00023159"/>
    </source>
</evidence>
<dbReference type="InterPro" id="IPR018490">
    <property type="entry name" value="cNMP-bd_dom_sf"/>
</dbReference>
<dbReference type="InterPro" id="IPR012318">
    <property type="entry name" value="HTH_CRP"/>
</dbReference>
<proteinExistence type="predicted"/>
<evidence type="ECO:0000256" key="4">
    <source>
        <dbReference type="ARBA" id="ARBA00023163"/>
    </source>
</evidence>